<feature type="region of interest" description="Disordered" evidence="1">
    <location>
        <begin position="1"/>
        <end position="21"/>
    </location>
</feature>
<dbReference type="AlphaFoldDB" id="C9MPU5"/>
<keyword evidence="3" id="KW-1185">Reference proteome</keyword>
<evidence type="ECO:0000313" key="3">
    <source>
        <dbReference type="Proteomes" id="UP000003327"/>
    </source>
</evidence>
<accession>C9MPU5</accession>
<dbReference type="EMBL" id="ACVA01000036">
    <property type="protein sequence ID" value="EEX18448.1"/>
    <property type="molecule type" value="Genomic_DNA"/>
</dbReference>
<dbReference type="Proteomes" id="UP000003327">
    <property type="component" value="Unassembled WGS sequence"/>
</dbReference>
<feature type="compositionally biased region" description="Polar residues" evidence="1">
    <location>
        <begin position="10"/>
        <end position="21"/>
    </location>
</feature>
<name>C9MPU5_9BACT</name>
<reference evidence="2 3" key="1">
    <citation type="submission" date="2009-09" db="EMBL/GenBank/DDBJ databases">
        <authorList>
            <person name="Weinstock G."/>
            <person name="Sodergren E."/>
            <person name="Clifton S."/>
            <person name="Fulton L."/>
            <person name="Fulton B."/>
            <person name="Courtney L."/>
            <person name="Fronick C."/>
            <person name="Harrison M."/>
            <person name="Strong C."/>
            <person name="Farmer C."/>
            <person name="Delahaunty K."/>
            <person name="Markovic C."/>
            <person name="Hall O."/>
            <person name="Minx P."/>
            <person name="Tomlinson C."/>
            <person name="Mitreva M."/>
            <person name="Nelson J."/>
            <person name="Hou S."/>
            <person name="Wollam A."/>
            <person name="Pepin K.H."/>
            <person name="Johnson M."/>
            <person name="Bhonagiri V."/>
            <person name="Nash W.E."/>
            <person name="Warren W."/>
            <person name="Chinwalla A."/>
            <person name="Mardis E.R."/>
            <person name="Wilson R.K."/>
        </authorList>
    </citation>
    <scope>NUCLEOTIDE SEQUENCE [LARGE SCALE GENOMIC DNA]</scope>
    <source>
        <strain evidence="2 3">F0319</strain>
    </source>
</reference>
<dbReference type="HOGENOM" id="CLU_3220359_0_0_10"/>
<evidence type="ECO:0000313" key="2">
    <source>
        <dbReference type="EMBL" id="EEX18448.1"/>
    </source>
</evidence>
<dbReference type="STRING" id="649761.HMPREF0973_01636"/>
<evidence type="ECO:0000256" key="1">
    <source>
        <dbReference type="SAM" id="MobiDB-lite"/>
    </source>
</evidence>
<proteinExistence type="predicted"/>
<gene>
    <name evidence="2" type="ORF">HMPREF0973_01636</name>
</gene>
<protein>
    <submittedName>
        <fullName evidence="2">Uncharacterized protein</fullName>
    </submittedName>
</protein>
<organism evidence="2 3">
    <name type="scientific">Prevotella veroralis F0319</name>
    <dbReference type="NCBI Taxonomy" id="649761"/>
    <lineage>
        <taxon>Bacteria</taxon>
        <taxon>Pseudomonadati</taxon>
        <taxon>Bacteroidota</taxon>
        <taxon>Bacteroidia</taxon>
        <taxon>Bacteroidales</taxon>
        <taxon>Prevotellaceae</taxon>
        <taxon>Prevotella</taxon>
    </lineage>
</organism>
<sequence>MATHSIGTFFPQQQSNENRSSFGNARRMNSIFIWKPISFEHTFF</sequence>
<comment type="caution">
    <text evidence="2">The sequence shown here is derived from an EMBL/GenBank/DDBJ whole genome shotgun (WGS) entry which is preliminary data.</text>
</comment>